<dbReference type="AlphaFoldDB" id="A0A917K685"/>
<sequence length="312" mass="33387">MALLHTLARCAPSWARQAAWLAEIKPGAFARLSGADERSLQLSTAWARLQAVELFLATQNVPDALKAAAAALDVLRTMPAPPATAVALTIGLTAAAGVSLVRPEGFKVLDDVLSSNSLPNNFAALQNAAGLLLAATLAASPDIRGHELLLETPPPPSDNSVAAKLRHALGACAEAAVLPHFGLRRMPGNRFEPMGLHLTYSDWPPEMPVDEGWSDPAQKAGATAFLHARGTAFEQRLTGLAARLREPEDIGDGHLPFQPAPPFGGLIDWPFLLLLVAHYRSLSDELPRWSGETSLTLRRLAAEIVRGSRERR</sequence>
<evidence type="ECO:0000313" key="2">
    <source>
        <dbReference type="Proteomes" id="UP000661507"/>
    </source>
</evidence>
<accession>A0A917K685</accession>
<name>A0A917K685_9PROT</name>
<dbReference type="EMBL" id="BMKW01000001">
    <property type="protein sequence ID" value="GGJ00592.1"/>
    <property type="molecule type" value="Genomic_DNA"/>
</dbReference>
<protein>
    <submittedName>
        <fullName evidence="1">Uncharacterized protein</fullName>
    </submittedName>
</protein>
<reference evidence="1" key="2">
    <citation type="submission" date="2020-09" db="EMBL/GenBank/DDBJ databases">
        <authorList>
            <person name="Sun Q."/>
            <person name="Zhou Y."/>
        </authorList>
    </citation>
    <scope>NUCLEOTIDE SEQUENCE</scope>
    <source>
        <strain evidence="1">CGMCC 1.3617</strain>
    </source>
</reference>
<reference evidence="1" key="1">
    <citation type="journal article" date="2014" name="Int. J. Syst. Evol. Microbiol.">
        <title>Complete genome sequence of Corynebacterium casei LMG S-19264T (=DSM 44701T), isolated from a smear-ripened cheese.</title>
        <authorList>
            <consortium name="US DOE Joint Genome Institute (JGI-PGF)"/>
            <person name="Walter F."/>
            <person name="Albersmeier A."/>
            <person name="Kalinowski J."/>
            <person name="Ruckert C."/>
        </authorList>
    </citation>
    <scope>NUCLEOTIDE SEQUENCE</scope>
    <source>
        <strain evidence="1">CGMCC 1.3617</strain>
    </source>
</reference>
<dbReference type="Proteomes" id="UP000661507">
    <property type="component" value="Unassembled WGS sequence"/>
</dbReference>
<comment type="caution">
    <text evidence="1">The sequence shown here is derived from an EMBL/GenBank/DDBJ whole genome shotgun (WGS) entry which is preliminary data.</text>
</comment>
<evidence type="ECO:0000313" key="1">
    <source>
        <dbReference type="EMBL" id="GGJ00592.1"/>
    </source>
</evidence>
<organism evidence="1 2">
    <name type="scientific">Neoroseomonas lacus</name>
    <dbReference type="NCBI Taxonomy" id="287609"/>
    <lineage>
        <taxon>Bacteria</taxon>
        <taxon>Pseudomonadati</taxon>
        <taxon>Pseudomonadota</taxon>
        <taxon>Alphaproteobacteria</taxon>
        <taxon>Acetobacterales</taxon>
        <taxon>Acetobacteraceae</taxon>
        <taxon>Neoroseomonas</taxon>
    </lineage>
</organism>
<proteinExistence type="predicted"/>
<gene>
    <name evidence="1" type="ORF">GCM10011320_04280</name>
</gene>
<dbReference type="RefSeq" id="WP_188965252.1">
    <property type="nucleotide sequence ID" value="NZ_BMKW01000001.1"/>
</dbReference>
<keyword evidence="2" id="KW-1185">Reference proteome</keyword>